<dbReference type="SMART" id="SM00248">
    <property type="entry name" value="ANK"/>
    <property type="match status" value="3"/>
</dbReference>
<keyword evidence="5" id="KW-1185">Reference proteome</keyword>
<dbReference type="Gene3D" id="1.25.40.20">
    <property type="entry name" value="Ankyrin repeat-containing domain"/>
    <property type="match status" value="1"/>
</dbReference>
<dbReference type="InterPro" id="IPR002110">
    <property type="entry name" value="Ankyrin_rpt"/>
</dbReference>
<evidence type="ECO:0000256" key="2">
    <source>
        <dbReference type="SAM" id="MobiDB-lite"/>
    </source>
</evidence>
<dbReference type="AlphaFoldDB" id="A0A0A1SPQ6"/>
<dbReference type="InterPro" id="IPR002710">
    <property type="entry name" value="Dilute_dom"/>
</dbReference>
<keyword evidence="1" id="KW-0040">ANK repeat</keyword>
<reference evidence="4 5" key="1">
    <citation type="journal article" date="2015" name="Genome Announc.">
        <title>Draft Genome Sequence and Gene Annotation of the Entomopathogenic Fungus Verticillium hemipterigenum.</title>
        <authorList>
            <person name="Horn F."/>
            <person name="Habel A."/>
            <person name="Scharf D.H."/>
            <person name="Dworschak J."/>
            <person name="Brakhage A.A."/>
            <person name="Guthke R."/>
            <person name="Hertweck C."/>
            <person name="Linde J."/>
        </authorList>
    </citation>
    <scope>NUCLEOTIDE SEQUENCE [LARGE SCALE GENOMIC DNA]</scope>
</reference>
<evidence type="ECO:0000313" key="4">
    <source>
        <dbReference type="EMBL" id="CEJ79986.1"/>
    </source>
</evidence>
<feature type="repeat" description="ANK" evidence="1">
    <location>
        <begin position="164"/>
        <end position="196"/>
    </location>
</feature>
<evidence type="ECO:0000256" key="1">
    <source>
        <dbReference type="PROSITE-ProRule" id="PRU00023"/>
    </source>
</evidence>
<gene>
    <name evidence="4" type="ORF">VHEMI00194</name>
</gene>
<dbReference type="PROSITE" id="PS50297">
    <property type="entry name" value="ANK_REP_REGION"/>
    <property type="match status" value="1"/>
</dbReference>
<dbReference type="CDD" id="cd15473">
    <property type="entry name" value="Myo5p-like_CBD_DIL_ANK"/>
    <property type="match status" value="1"/>
</dbReference>
<dbReference type="PANTHER" id="PTHR16027:SF6">
    <property type="entry name" value="DILUTE DOMAIN-CONTAINING PROTEIN"/>
    <property type="match status" value="1"/>
</dbReference>
<dbReference type="SUPFAM" id="SSF48403">
    <property type="entry name" value="Ankyrin repeat"/>
    <property type="match status" value="1"/>
</dbReference>
<feature type="region of interest" description="Disordered" evidence="2">
    <location>
        <begin position="686"/>
        <end position="742"/>
    </location>
</feature>
<feature type="compositionally biased region" description="Polar residues" evidence="2">
    <location>
        <begin position="710"/>
        <end position="725"/>
    </location>
</feature>
<dbReference type="EMBL" id="CDHN01000001">
    <property type="protein sequence ID" value="CEJ79986.1"/>
    <property type="molecule type" value="Genomic_DNA"/>
</dbReference>
<proteinExistence type="predicted"/>
<dbReference type="HOGENOM" id="CLU_007327_0_0_1"/>
<evidence type="ECO:0000313" key="5">
    <source>
        <dbReference type="Proteomes" id="UP000039046"/>
    </source>
</evidence>
<feature type="domain" description="Dilute" evidence="3">
    <location>
        <begin position="387"/>
        <end position="682"/>
    </location>
</feature>
<dbReference type="PROSITE" id="PS51126">
    <property type="entry name" value="DILUTE"/>
    <property type="match status" value="1"/>
</dbReference>
<feature type="region of interest" description="Disordered" evidence="2">
    <location>
        <begin position="496"/>
        <end position="515"/>
    </location>
</feature>
<name>A0A0A1SPQ6_9HYPO</name>
<sequence length="814" mass="91454">MDPEESNGDAGDIKPKPMPSDLPTSLDDRRHAPVDYVVPETEMYDGWQGQSQFLTTPAVAKPLNFGSLSLNDSEYGEDITKGPKDSDARLMEMLAAQAAAHQAGHGVENEDVIINDEKLSDDEKKDMLQKALNMAASNGDVAKVESLVSGKSKEYVDVNKADEDGTPPLIYASCFGHEAVVQALIDAGADVNKQDQNQWSALMWAMTNRHKGIAKILLDNKASSDQKTSSGRTAFDFVPPDSEMSFYLHDNGYNIGNAGVGDDFYSPGFSQDRFEEEIAENEMRRRLMMESARDLEVDLGNVGMDDQPEPVDEFEEEQQEFDWSRCLHDQMFVFQEHELDRILDIIITKMTPQRSPSQKPVPANMIFLSARYAHYHASPELLERLLVSAMDLINDVVERCQWDMTILAFWISNATLLLHYLKKDAGLVEHTAEFQAQLAELINEIFILIVRDAERRLDKVLDPAMLDHETIPGFEGITFQNEWKIFKRKNTVKQEPLEKRYRPPSPKQRAKPAPRNVTSLLSSTLFVLDLYDIHSVITTQIVSQLLYWIGAELFNRIMSSRKYLARTKAMQIRMNISLLEEWSRTNNRQAEHYESGETKSTGETTADAGRRHLAPVIQLLQWLQCFSSLAEDDLEALVGTLQQLKRLTPQQLIHAAAHYRPEVGEKKLPKSALNYLIAIQKEATLKRDRRRSRATSPLPAEPTTPVRPGSNANGLETPGSVQTTPDGGNGSDDDEGDDAPANLLLDPALMLPFTLPSVTDMLVSYGAGFGGVNRERERKYIPTVPPEFLDKLEVSGAQKEAPMFEEKDWENEEV</sequence>
<dbReference type="InterPro" id="IPR037986">
    <property type="entry name" value="Myo5p-like_CBD_DIL"/>
</dbReference>
<dbReference type="SMART" id="SM01132">
    <property type="entry name" value="DIL"/>
    <property type="match status" value="1"/>
</dbReference>
<accession>A0A0A1SPQ6</accession>
<dbReference type="GO" id="GO:0051020">
    <property type="term" value="F:GTPase binding"/>
    <property type="evidence" value="ECO:0007669"/>
    <property type="project" value="TreeGrafter"/>
</dbReference>
<dbReference type="OrthoDB" id="426293at2759"/>
<feature type="region of interest" description="Disordered" evidence="2">
    <location>
        <begin position="793"/>
        <end position="814"/>
    </location>
</feature>
<protein>
    <submittedName>
        <fullName evidence="4">Putative DIL and Ankyrin domain containing protein</fullName>
    </submittedName>
</protein>
<feature type="region of interest" description="Disordered" evidence="2">
    <location>
        <begin position="1"/>
        <end position="30"/>
    </location>
</feature>
<evidence type="ECO:0000259" key="3">
    <source>
        <dbReference type="PROSITE" id="PS51126"/>
    </source>
</evidence>
<dbReference type="Pfam" id="PF01843">
    <property type="entry name" value="DIL"/>
    <property type="match status" value="1"/>
</dbReference>
<dbReference type="Pfam" id="PF12796">
    <property type="entry name" value="Ank_2"/>
    <property type="match status" value="1"/>
</dbReference>
<dbReference type="Proteomes" id="UP000039046">
    <property type="component" value="Unassembled WGS sequence"/>
</dbReference>
<dbReference type="InterPro" id="IPR036770">
    <property type="entry name" value="Ankyrin_rpt-contain_sf"/>
</dbReference>
<dbReference type="InterPro" id="IPR052072">
    <property type="entry name" value="Vascular_dev_regulator"/>
</dbReference>
<dbReference type="STRING" id="1531966.A0A0A1SPQ6"/>
<dbReference type="PROSITE" id="PS50088">
    <property type="entry name" value="ANK_REPEAT"/>
    <property type="match status" value="1"/>
</dbReference>
<dbReference type="PANTHER" id="PTHR16027">
    <property type="entry name" value="DILUTE DOMAIN-CONTAINING PROTEIN YPR089W"/>
    <property type="match status" value="1"/>
</dbReference>
<organism evidence="4 5">
    <name type="scientific">[Torrubiella] hemipterigena</name>
    <dbReference type="NCBI Taxonomy" id="1531966"/>
    <lineage>
        <taxon>Eukaryota</taxon>
        <taxon>Fungi</taxon>
        <taxon>Dikarya</taxon>
        <taxon>Ascomycota</taxon>
        <taxon>Pezizomycotina</taxon>
        <taxon>Sordariomycetes</taxon>
        <taxon>Hypocreomycetidae</taxon>
        <taxon>Hypocreales</taxon>
        <taxon>Clavicipitaceae</taxon>
        <taxon>Clavicipitaceae incertae sedis</taxon>
        <taxon>'Torrubiella' clade</taxon>
    </lineage>
</organism>